<dbReference type="SUPFAM" id="SSF64376">
    <property type="entry name" value="YlxR-like"/>
    <property type="match status" value="1"/>
</dbReference>
<sequence length="84" mass="9759">MRQNYSGPVRMCVSCRKREAQNQLLRLQCAERSLRRYSGTGRSFYLCPECFTAKQTAKALARQCKSGEIERLLNELKEIITDVR</sequence>
<evidence type="ECO:0000313" key="2">
    <source>
        <dbReference type="EMBL" id="XAU14482.1"/>
    </source>
</evidence>
<reference evidence="2 3" key="1">
    <citation type="submission" date="2024-03" db="EMBL/GenBank/DDBJ databases">
        <title>Sulfurimonas sp. HSL3-1.</title>
        <authorList>
            <person name="Wang S."/>
        </authorList>
    </citation>
    <scope>NUCLEOTIDE SEQUENCE [LARGE SCALE GENOMIC DNA]</scope>
    <source>
        <strain evidence="2 3">HSL3-1</strain>
    </source>
</reference>
<accession>A0ABZ3HAR6</accession>
<dbReference type="InterPro" id="IPR007393">
    <property type="entry name" value="YlxR_dom"/>
</dbReference>
<dbReference type="InterPro" id="IPR035931">
    <property type="entry name" value="YlxR-like_sf"/>
</dbReference>
<name>A0ABZ3HAR6_9BACT</name>
<dbReference type="Pfam" id="PF04296">
    <property type="entry name" value="YlxR"/>
    <property type="match status" value="1"/>
</dbReference>
<dbReference type="Proteomes" id="UP001447842">
    <property type="component" value="Chromosome"/>
</dbReference>
<dbReference type="RefSeq" id="WP_345969558.1">
    <property type="nucleotide sequence ID" value="NZ_CP147920.1"/>
</dbReference>
<keyword evidence="3" id="KW-1185">Reference proteome</keyword>
<organism evidence="2 3">
    <name type="scientific">Sulfurimonas diazotrophicus</name>
    <dbReference type="NCBI Taxonomy" id="3131939"/>
    <lineage>
        <taxon>Bacteria</taxon>
        <taxon>Pseudomonadati</taxon>
        <taxon>Campylobacterota</taxon>
        <taxon>Epsilonproteobacteria</taxon>
        <taxon>Campylobacterales</taxon>
        <taxon>Sulfurimonadaceae</taxon>
        <taxon>Sulfurimonas</taxon>
    </lineage>
</organism>
<protein>
    <submittedName>
        <fullName evidence="2">DUF448 domain-containing protein</fullName>
    </submittedName>
</protein>
<feature type="domain" description="YlxR" evidence="1">
    <location>
        <begin position="10"/>
        <end position="76"/>
    </location>
</feature>
<gene>
    <name evidence="2" type="ORF">WCY31_09520</name>
</gene>
<dbReference type="Gene3D" id="3.30.1230.10">
    <property type="entry name" value="YlxR-like"/>
    <property type="match status" value="1"/>
</dbReference>
<evidence type="ECO:0000259" key="1">
    <source>
        <dbReference type="Pfam" id="PF04296"/>
    </source>
</evidence>
<dbReference type="EMBL" id="CP147920">
    <property type="protein sequence ID" value="XAU14482.1"/>
    <property type="molecule type" value="Genomic_DNA"/>
</dbReference>
<proteinExistence type="predicted"/>
<evidence type="ECO:0000313" key="3">
    <source>
        <dbReference type="Proteomes" id="UP001447842"/>
    </source>
</evidence>